<comment type="caution">
    <text evidence="2">The sequence shown here is derived from an EMBL/GenBank/DDBJ whole genome shotgun (WGS) entry which is preliminary data.</text>
</comment>
<dbReference type="Pfam" id="PF12867">
    <property type="entry name" value="DinB_2"/>
    <property type="match status" value="1"/>
</dbReference>
<dbReference type="InterPro" id="IPR034660">
    <property type="entry name" value="DinB/YfiT-like"/>
</dbReference>
<evidence type="ECO:0000259" key="1">
    <source>
        <dbReference type="Pfam" id="PF12867"/>
    </source>
</evidence>
<dbReference type="InterPro" id="IPR024775">
    <property type="entry name" value="DinB-like"/>
</dbReference>
<reference evidence="2 3" key="1">
    <citation type="submission" date="2020-12" db="EMBL/GenBank/DDBJ databases">
        <title>Hymenobacter sp.</title>
        <authorList>
            <person name="Kim M.K."/>
        </authorList>
    </citation>
    <scope>NUCLEOTIDE SEQUENCE [LARGE SCALE GENOMIC DNA]</scope>
    <source>
        <strain evidence="2 3">BT442</strain>
    </source>
</reference>
<dbReference type="Gene3D" id="1.20.120.450">
    <property type="entry name" value="dinb family like domain"/>
    <property type="match status" value="1"/>
</dbReference>
<proteinExistence type="predicted"/>
<protein>
    <submittedName>
        <fullName evidence="2">DinB family protein</fullName>
    </submittedName>
</protein>
<dbReference type="EMBL" id="JAEDAE010000003">
    <property type="protein sequence ID" value="MBH8558015.1"/>
    <property type="molecule type" value="Genomic_DNA"/>
</dbReference>
<accession>A0ABS0Q5W6</accession>
<feature type="domain" description="DinB-like" evidence="1">
    <location>
        <begin position="19"/>
        <end position="157"/>
    </location>
</feature>
<dbReference type="Proteomes" id="UP000625631">
    <property type="component" value="Unassembled WGS sequence"/>
</dbReference>
<dbReference type="SUPFAM" id="SSF109854">
    <property type="entry name" value="DinB/YfiT-like putative metalloenzymes"/>
    <property type="match status" value="1"/>
</dbReference>
<keyword evidence="3" id="KW-1185">Reference proteome</keyword>
<dbReference type="RefSeq" id="WP_198075106.1">
    <property type="nucleotide sequence ID" value="NZ_JAEDAE010000003.1"/>
</dbReference>
<evidence type="ECO:0000313" key="2">
    <source>
        <dbReference type="EMBL" id="MBH8558015.1"/>
    </source>
</evidence>
<sequence>MAVYSTSLATPTLTESCTQLAEQLDLLARYWETYSEADLAEYPGPGRWSRKEILGHLIDSALNNYRRMVLAQLGPPPHRLRPYDQDAWVRIGDYQHLPSAELLTLWTSQNRLILHVLNRLPAELLDYEYLTVNGNPTTLPWLIADYVLHLEHHVRQIIHY</sequence>
<gene>
    <name evidence="2" type="ORF">I7X13_08155</name>
</gene>
<evidence type="ECO:0000313" key="3">
    <source>
        <dbReference type="Proteomes" id="UP000625631"/>
    </source>
</evidence>
<name>A0ABS0Q5W6_9BACT</name>
<organism evidence="2 3">
    <name type="scientific">Hymenobacter negativus</name>
    <dbReference type="NCBI Taxonomy" id="2795026"/>
    <lineage>
        <taxon>Bacteria</taxon>
        <taxon>Pseudomonadati</taxon>
        <taxon>Bacteroidota</taxon>
        <taxon>Cytophagia</taxon>
        <taxon>Cytophagales</taxon>
        <taxon>Hymenobacteraceae</taxon>
        <taxon>Hymenobacter</taxon>
    </lineage>
</organism>